<keyword evidence="2 6" id="KW-0472">Membrane</keyword>
<proteinExistence type="predicted"/>
<evidence type="ECO:0000256" key="2">
    <source>
        <dbReference type="ARBA" id="ARBA00023136"/>
    </source>
</evidence>
<dbReference type="InterPro" id="IPR007110">
    <property type="entry name" value="Ig-like_dom"/>
</dbReference>
<comment type="caution">
    <text evidence="8">The sequence shown here is derived from an EMBL/GenBank/DDBJ whole genome shotgun (WGS) entry which is preliminary data.</text>
</comment>
<evidence type="ECO:0000256" key="3">
    <source>
        <dbReference type="ARBA" id="ARBA00023157"/>
    </source>
</evidence>
<gene>
    <name evidence="8" type="primary">Tmigd1</name>
    <name evidence="8" type="ORF">GTO95_0003422</name>
</gene>
<keyword evidence="3" id="KW-1015">Disulfide bond</keyword>
<dbReference type="InterPro" id="IPR003599">
    <property type="entry name" value="Ig_sub"/>
</dbReference>
<evidence type="ECO:0000259" key="7">
    <source>
        <dbReference type="PROSITE" id="PS50835"/>
    </source>
</evidence>
<sequence length="288" mass="31796">MLSDLPCHSAPIPKAACDTTLQHFMVKMGQKSLVLHSLLFFSFISELKGVQVTLNVEEGGGVLTLQKAQTVSLVCEARDHERAEELEWYRDKALVRLEEQNKLNSSSLCVQSVSEADHRVTFTCQLRRDGSVNASVQLDVRFPPDLSGTETRTAEVGSAVALTCNIYANPQVSVTWLKNDATLNLDEDGYSLYQDGKEATLSIAKVQYSHQGTYRCEALSPQHGNSTKTFSLTVEDKKTHFPFEPIIAGVVVVLCTVFLAMFSRRKRIATVSQHDHAALSPGAPQRRA</sequence>
<dbReference type="InterPro" id="IPR036179">
    <property type="entry name" value="Ig-like_dom_sf"/>
</dbReference>
<dbReference type="InterPro" id="IPR003598">
    <property type="entry name" value="Ig_sub2"/>
</dbReference>
<evidence type="ECO:0000256" key="4">
    <source>
        <dbReference type="ARBA" id="ARBA00023180"/>
    </source>
</evidence>
<accession>A0A8J7NU18</accession>
<dbReference type="Gene3D" id="2.60.40.10">
    <property type="entry name" value="Immunoglobulins"/>
    <property type="match status" value="2"/>
</dbReference>
<keyword evidence="5" id="KW-0393">Immunoglobulin domain</keyword>
<protein>
    <submittedName>
        <fullName evidence="8">TMIG1 protein</fullName>
    </submittedName>
</protein>
<evidence type="ECO:0000256" key="6">
    <source>
        <dbReference type="SAM" id="Phobius"/>
    </source>
</evidence>
<dbReference type="SUPFAM" id="SSF48726">
    <property type="entry name" value="Immunoglobulin"/>
    <property type="match status" value="2"/>
</dbReference>
<dbReference type="PROSITE" id="PS50835">
    <property type="entry name" value="IG_LIKE"/>
    <property type="match status" value="2"/>
</dbReference>
<feature type="non-terminal residue" evidence="8">
    <location>
        <position position="1"/>
    </location>
</feature>
<name>A0A8J7NU18_ATRSP</name>
<dbReference type="GO" id="GO:0098609">
    <property type="term" value="P:cell-cell adhesion"/>
    <property type="evidence" value="ECO:0007669"/>
    <property type="project" value="TreeGrafter"/>
</dbReference>
<evidence type="ECO:0000256" key="5">
    <source>
        <dbReference type="ARBA" id="ARBA00023319"/>
    </source>
</evidence>
<comment type="subcellular location">
    <subcellularLocation>
        <location evidence="1">Membrane</location>
        <topology evidence="1">Single-pass type I membrane protein</topology>
    </subcellularLocation>
</comment>
<reference evidence="8" key="1">
    <citation type="journal article" date="2021" name="Cell">
        <title>Tracing the genetic footprints of vertebrate landing in non-teleost ray-finned fishes.</title>
        <authorList>
            <person name="Bi X."/>
            <person name="Wang K."/>
            <person name="Yang L."/>
            <person name="Pan H."/>
            <person name="Jiang H."/>
            <person name="Wei Q."/>
            <person name="Fang M."/>
            <person name="Yu H."/>
            <person name="Zhu C."/>
            <person name="Cai Y."/>
            <person name="He Y."/>
            <person name="Gan X."/>
            <person name="Zeng H."/>
            <person name="Yu D."/>
            <person name="Zhu Y."/>
            <person name="Jiang H."/>
            <person name="Qiu Q."/>
            <person name="Yang H."/>
            <person name="Zhang Y.E."/>
            <person name="Wang W."/>
            <person name="Zhu M."/>
            <person name="He S."/>
            <person name="Zhang G."/>
        </authorList>
    </citation>
    <scope>NUCLEOTIDE SEQUENCE</scope>
    <source>
        <strain evidence="8">Allg_001</strain>
    </source>
</reference>
<dbReference type="GO" id="GO:0005911">
    <property type="term" value="C:cell-cell junction"/>
    <property type="evidence" value="ECO:0007669"/>
    <property type="project" value="TreeGrafter"/>
</dbReference>
<dbReference type="InterPro" id="IPR013098">
    <property type="entry name" value="Ig_I-set"/>
</dbReference>
<feature type="non-terminal residue" evidence="8">
    <location>
        <position position="288"/>
    </location>
</feature>
<dbReference type="InterPro" id="IPR051275">
    <property type="entry name" value="Cell_adhesion_signaling"/>
</dbReference>
<keyword evidence="6" id="KW-0812">Transmembrane</keyword>
<keyword evidence="4" id="KW-0325">Glycoprotein</keyword>
<dbReference type="Proteomes" id="UP000736164">
    <property type="component" value="Unassembled WGS sequence"/>
</dbReference>
<feature type="domain" description="Ig-like" evidence="7">
    <location>
        <begin position="69"/>
        <end position="141"/>
    </location>
</feature>
<dbReference type="SMART" id="SM00409">
    <property type="entry name" value="IG"/>
    <property type="match status" value="2"/>
</dbReference>
<keyword evidence="6" id="KW-1133">Transmembrane helix</keyword>
<feature type="domain" description="Ig-like" evidence="7">
    <location>
        <begin position="144"/>
        <end position="233"/>
    </location>
</feature>
<dbReference type="CDD" id="cd00096">
    <property type="entry name" value="Ig"/>
    <property type="match status" value="1"/>
</dbReference>
<dbReference type="PANTHER" id="PTHR11640">
    <property type="entry name" value="NEPHRIN"/>
    <property type="match status" value="1"/>
</dbReference>
<organism evidence="8 9">
    <name type="scientific">Atractosteus spatula</name>
    <name type="common">Alligator gar</name>
    <name type="synonym">Lepisosteus spatula</name>
    <dbReference type="NCBI Taxonomy" id="7917"/>
    <lineage>
        <taxon>Eukaryota</taxon>
        <taxon>Metazoa</taxon>
        <taxon>Chordata</taxon>
        <taxon>Craniata</taxon>
        <taxon>Vertebrata</taxon>
        <taxon>Euteleostomi</taxon>
        <taxon>Actinopterygii</taxon>
        <taxon>Neopterygii</taxon>
        <taxon>Holostei</taxon>
        <taxon>Semionotiformes</taxon>
        <taxon>Lepisosteidae</taxon>
        <taxon>Atractosteus</taxon>
    </lineage>
</organism>
<feature type="transmembrane region" description="Helical" evidence="6">
    <location>
        <begin position="246"/>
        <end position="263"/>
    </location>
</feature>
<dbReference type="InterPro" id="IPR013783">
    <property type="entry name" value="Ig-like_fold"/>
</dbReference>
<dbReference type="EMBL" id="JAAWVO010042507">
    <property type="protein sequence ID" value="MBN3318891.1"/>
    <property type="molecule type" value="Genomic_DNA"/>
</dbReference>
<dbReference type="GO" id="GO:0050839">
    <property type="term" value="F:cell adhesion molecule binding"/>
    <property type="evidence" value="ECO:0007669"/>
    <property type="project" value="TreeGrafter"/>
</dbReference>
<dbReference type="PANTHER" id="PTHR11640:SF31">
    <property type="entry name" value="IRREGULAR CHIASM C-ROUGHEST PROTEIN-RELATED"/>
    <property type="match status" value="1"/>
</dbReference>
<evidence type="ECO:0000313" key="9">
    <source>
        <dbReference type="Proteomes" id="UP000736164"/>
    </source>
</evidence>
<evidence type="ECO:0000313" key="8">
    <source>
        <dbReference type="EMBL" id="MBN3318891.1"/>
    </source>
</evidence>
<dbReference type="SMART" id="SM00408">
    <property type="entry name" value="IGc2"/>
    <property type="match status" value="1"/>
</dbReference>
<dbReference type="GO" id="GO:0005886">
    <property type="term" value="C:plasma membrane"/>
    <property type="evidence" value="ECO:0007669"/>
    <property type="project" value="TreeGrafter"/>
</dbReference>
<keyword evidence="9" id="KW-1185">Reference proteome</keyword>
<evidence type="ECO:0000256" key="1">
    <source>
        <dbReference type="ARBA" id="ARBA00004479"/>
    </source>
</evidence>
<dbReference type="AlphaFoldDB" id="A0A8J7NU18"/>
<dbReference type="Pfam" id="PF07679">
    <property type="entry name" value="I-set"/>
    <property type="match status" value="1"/>
</dbReference>